<evidence type="ECO:0000313" key="3">
    <source>
        <dbReference type="Proteomes" id="UP000774617"/>
    </source>
</evidence>
<reference evidence="2 3" key="1">
    <citation type="journal article" date="2021" name="Nat. Commun.">
        <title>Genetic determinants of endophytism in the Arabidopsis root mycobiome.</title>
        <authorList>
            <person name="Mesny F."/>
            <person name="Miyauchi S."/>
            <person name="Thiergart T."/>
            <person name="Pickel B."/>
            <person name="Atanasova L."/>
            <person name="Karlsson M."/>
            <person name="Huettel B."/>
            <person name="Barry K.W."/>
            <person name="Haridas S."/>
            <person name="Chen C."/>
            <person name="Bauer D."/>
            <person name="Andreopoulos W."/>
            <person name="Pangilinan J."/>
            <person name="LaButti K."/>
            <person name="Riley R."/>
            <person name="Lipzen A."/>
            <person name="Clum A."/>
            <person name="Drula E."/>
            <person name="Henrissat B."/>
            <person name="Kohler A."/>
            <person name="Grigoriev I.V."/>
            <person name="Martin F.M."/>
            <person name="Hacquard S."/>
        </authorList>
    </citation>
    <scope>NUCLEOTIDE SEQUENCE [LARGE SCALE GENOMIC DNA]</scope>
    <source>
        <strain evidence="2 3">MPI-SDFR-AT-0080</strain>
    </source>
</reference>
<evidence type="ECO:0000313" key="2">
    <source>
        <dbReference type="EMBL" id="KAH7061192.1"/>
    </source>
</evidence>
<protein>
    <submittedName>
        <fullName evidence="2">Uncharacterized protein</fullName>
    </submittedName>
</protein>
<keyword evidence="3" id="KW-1185">Reference proteome</keyword>
<evidence type="ECO:0000256" key="1">
    <source>
        <dbReference type="SAM" id="MobiDB-lite"/>
    </source>
</evidence>
<sequence>MLDGTFCRAGWDMKRGTSHGRFAAHPRATVINDDEARSCSRRSPRRSCQGQPLMPAPREMLRWLIWRSVIVRCAAGKQGAGHETLTNRHSDTGDQMAAGSTAQWRDGGPAKLLEESEFSHSCNLEHPSPAGRGKGGSEIATRRRAHGRLSKFGKERPVILSSFPRRTDLKRISKRQKNQMAGVADGHYGWRRHPYWLADDAVWILVSLDEAPSLHSPENRTILISRTCC</sequence>
<feature type="region of interest" description="Disordered" evidence="1">
    <location>
        <begin position="77"/>
        <end position="106"/>
    </location>
</feature>
<gene>
    <name evidence="2" type="ORF">B0J12DRAFT_284958</name>
</gene>
<organism evidence="2 3">
    <name type="scientific">Macrophomina phaseolina</name>
    <dbReference type="NCBI Taxonomy" id="35725"/>
    <lineage>
        <taxon>Eukaryota</taxon>
        <taxon>Fungi</taxon>
        <taxon>Dikarya</taxon>
        <taxon>Ascomycota</taxon>
        <taxon>Pezizomycotina</taxon>
        <taxon>Dothideomycetes</taxon>
        <taxon>Dothideomycetes incertae sedis</taxon>
        <taxon>Botryosphaeriales</taxon>
        <taxon>Botryosphaeriaceae</taxon>
        <taxon>Macrophomina</taxon>
    </lineage>
</organism>
<accession>A0ABQ8GNQ2</accession>
<dbReference type="EMBL" id="JAGTJR010000004">
    <property type="protein sequence ID" value="KAH7061192.1"/>
    <property type="molecule type" value="Genomic_DNA"/>
</dbReference>
<dbReference type="Proteomes" id="UP000774617">
    <property type="component" value="Unassembled WGS sequence"/>
</dbReference>
<proteinExistence type="predicted"/>
<name>A0ABQ8GNQ2_9PEZI</name>
<comment type="caution">
    <text evidence="2">The sequence shown here is derived from an EMBL/GenBank/DDBJ whole genome shotgun (WGS) entry which is preliminary data.</text>
</comment>